<name>A0ABR3ZCJ9_9PEZI</name>
<evidence type="ECO:0000313" key="1">
    <source>
        <dbReference type="EMBL" id="KAL1898070.1"/>
    </source>
</evidence>
<evidence type="ECO:0000313" key="2">
    <source>
        <dbReference type="Proteomes" id="UP001583280"/>
    </source>
</evidence>
<comment type="caution">
    <text evidence="1">The sequence shown here is derived from an EMBL/GenBank/DDBJ whole genome shotgun (WGS) entry which is preliminary data.</text>
</comment>
<protein>
    <submittedName>
        <fullName evidence="1">Uncharacterized protein</fullName>
    </submittedName>
</protein>
<keyword evidence="2" id="KW-1185">Reference proteome</keyword>
<dbReference type="EMBL" id="JAWDJO010000037">
    <property type="protein sequence ID" value="KAL1898070.1"/>
    <property type="molecule type" value="Genomic_DNA"/>
</dbReference>
<organism evidence="1 2">
    <name type="scientific">Ceratocystis pirilliformis</name>
    <dbReference type="NCBI Taxonomy" id="259994"/>
    <lineage>
        <taxon>Eukaryota</taxon>
        <taxon>Fungi</taxon>
        <taxon>Dikarya</taxon>
        <taxon>Ascomycota</taxon>
        <taxon>Pezizomycotina</taxon>
        <taxon>Sordariomycetes</taxon>
        <taxon>Hypocreomycetidae</taxon>
        <taxon>Microascales</taxon>
        <taxon>Ceratocystidaceae</taxon>
        <taxon>Ceratocystis</taxon>
    </lineage>
</organism>
<sequence>MSSVKSDIVALKEAFKPYIKQRDEVAYIRRTLSLYLQDSIDGPELESPVSLVDESSRVNIPSDLTGLRRQYLQALETNLKTTLEFQDIRSQLSKPPLTEPARVLGKTDIVCEKLALIKSKQKEEKLKKVTQYLDEMSGKPAAQPRFLDPMDILNGSVPLPDIPEEVIAGIVDECRVCGDDSTISQNELNELRKQTIMTKTLLKQEEKRLEAARKSLPIDSKQIAETRKRYALNATRNELIKWIETELPKASQETAVNEPTKSPKTNKILSIEEIAILTQGVKHKYTEYNKYRQALLNIIESVPKIDAGFLPESLESQRGADIPKADSIAHLMTPYLNKLFTLSREQRGIISHKAHINSSFSKQDKESWQVLDHLAEESQLLISYGTDKYHEGVDEEAPAPSTRVLEWSYSAEAAKISNMEAVAEKMEVGQVALETTQAVLVEIQGAIDPESGQDWGEADNNGVSVKENCDVWKRINGRLGLIGQ</sequence>
<gene>
    <name evidence="1" type="ORF">Cpir12675_002089</name>
</gene>
<proteinExistence type="predicted"/>
<dbReference type="Proteomes" id="UP001583280">
    <property type="component" value="Unassembled WGS sequence"/>
</dbReference>
<accession>A0ABR3ZCJ9</accession>
<reference evidence="1 2" key="1">
    <citation type="journal article" date="2024" name="IMA Fungus">
        <title>IMA Genome - F19 : A genome assembly and annotation guide to empower mycologists, including annotated draft genome sequences of Ceratocystis pirilliformis, Diaporthe australafricana, Fusarium ophioides, Paecilomyces lecythidis, and Sporothrix stenoceras.</title>
        <authorList>
            <person name="Aylward J."/>
            <person name="Wilson A.M."/>
            <person name="Visagie C.M."/>
            <person name="Spraker J."/>
            <person name="Barnes I."/>
            <person name="Buitendag C."/>
            <person name="Ceriani C."/>
            <person name="Del Mar Angel L."/>
            <person name="du Plessis D."/>
            <person name="Fuchs T."/>
            <person name="Gasser K."/>
            <person name="Kramer D."/>
            <person name="Li W."/>
            <person name="Munsamy K."/>
            <person name="Piso A."/>
            <person name="Price J.L."/>
            <person name="Sonnekus B."/>
            <person name="Thomas C."/>
            <person name="van der Nest A."/>
            <person name="van Dijk A."/>
            <person name="van Heerden A."/>
            <person name="van Vuuren N."/>
            <person name="Yilmaz N."/>
            <person name="Duong T.A."/>
            <person name="van der Merwe N.A."/>
            <person name="Wingfield M.J."/>
            <person name="Wingfield B.D."/>
        </authorList>
    </citation>
    <scope>NUCLEOTIDE SEQUENCE [LARGE SCALE GENOMIC DNA]</scope>
    <source>
        <strain evidence="1 2">CMW 12675</strain>
    </source>
</reference>